<gene>
    <name evidence="1" type="ORF">IE53DRAFT_361710</name>
</gene>
<accession>A0ACD0NZM9</accession>
<evidence type="ECO:0000313" key="2">
    <source>
        <dbReference type="Proteomes" id="UP000245626"/>
    </source>
</evidence>
<evidence type="ECO:0000313" key="1">
    <source>
        <dbReference type="EMBL" id="PWN51259.1"/>
    </source>
</evidence>
<proteinExistence type="predicted"/>
<feature type="non-terminal residue" evidence="1">
    <location>
        <position position="161"/>
    </location>
</feature>
<reference evidence="1 2" key="1">
    <citation type="journal article" date="2018" name="Mol. Biol. Evol.">
        <title>Broad Genomic Sampling Reveals a Smut Pathogenic Ancestry of the Fungal Clade Ustilaginomycotina.</title>
        <authorList>
            <person name="Kijpornyongpan T."/>
            <person name="Mondo S.J."/>
            <person name="Barry K."/>
            <person name="Sandor L."/>
            <person name="Lee J."/>
            <person name="Lipzen A."/>
            <person name="Pangilinan J."/>
            <person name="LaButti K."/>
            <person name="Hainaut M."/>
            <person name="Henrissat B."/>
            <person name="Grigoriev I.V."/>
            <person name="Spatafora J.W."/>
            <person name="Aime M.C."/>
        </authorList>
    </citation>
    <scope>NUCLEOTIDE SEQUENCE [LARGE SCALE GENOMIC DNA]</scope>
    <source>
        <strain evidence="1 2">SA 807</strain>
    </source>
</reference>
<sequence length="161" mass="17499">MHRPSSSFTDSQTDPNFSPLPLRSSIETWDASADAASIPQDVTTKDAFYDHLQSQIEALVDQDSNWVSALSNASSLIYHSLNRFKSWSDKKVNWAGFYLLSPLFPGGSNAQARSKPTLLLGPFVGLPACQLILSVPGKGVCADASSLLPPRPVRVSNTDEY</sequence>
<keyword evidence="2" id="KW-1185">Reference proteome</keyword>
<name>A0ACD0NZM9_9BASI</name>
<dbReference type="Proteomes" id="UP000245626">
    <property type="component" value="Unassembled WGS sequence"/>
</dbReference>
<organism evidence="1 2">
    <name type="scientific">Violaceomyces palustris</name>
    <dbReference type="NCBI Taxonomy" id="1673888"/>
    <lineage>
        <taxon>Eukaryota</taxon>
        <taxon>Fungi</taxon>
        <taxon>Dikarya</taxon>
        <taxon>Basidiomycota</taxon>
        <taxon>Ustilaginomycotina</taxon>
        <taxon>Ustilaginomycetes</taxon>
        <taxon>Violaceomycetales</taxon>
        <taxon>Violaceomycetaceae</taxon>
        <taxon>Violaceomyces</taxon>
    </lineage>
</organism>
<protein>
    <submittedName>
        <fullName evidence="1">Uncharacterized protein</fullName>
    </submittedName>
</protein>
<dbReference type="EMBL" id="KZ819857">
    <property type="protein sequence ID" value="PWN51259.1"/>
    <property type="molecule type" value="Genomic_DNA"/>
</dbReference>